<evidence type="ECO:0000313" key="2">
    <source>
        <dbReference type="EMBL" id="KIZ04850.1"/>
    </source>
</evidence>
<sequence length="195" mass="19337">MSRSRSTIAAAALLLLLAAARCVQAAAAGPPSDAPARGRQLQAWRLRLKKSKSSANTTTAAITASSAANTTATPSPAVTIPSLLANNSAAVDNATATSADNGTVGASALSPGKKFSRDALIASDLNAVLVTAFNVLRASFLLATPFASAAQAGEVTIGASWGLNMVGLLMQMGAAGTDLATKIEKFVADAAAPAG</sequence>
<evidence type="ECO:0000256" key="1">
    <source>
        <dbReference type="SAM" id="SignalP"/>
    </source>
</evidence>
<name>A0A0D2MQA3_9CHLO</name>
<dbReference type="KEGG" id="mng:MNEG_3111"/>
<feature type="signal peptide" evidence="1">
    <location>
        <begin position="1"/>
        <end position="25"/>
    </location>
</feature>
<keyword evidence="1" id="KW-0732">Signal</keyword>
<protein>
    <submittedName>
        <fullName evidence="2">Uncharacterized protein</fullName>
    </submittedName>
</protein>
<feature type="chain" id="PRO_5002247952" evidence="1">
    <location>
        <begin position="26"/>
        <end position="195"/>
    </location>
</feature>
<dbReference type="Proteomes" id="UP000054498">
    <property type="component" value="Unassembled WGS sequence"/>
</dbReference>
<gene>
    <name evidence="2" type="ORF">MNEG_3111</name>
</gene>
<dbReference type="EMBL" id="KK100596">
    <property type="protein sequence ID" value="KIZ04850.1"/>
    <property type="molecule type" value="Genomic_DNA"/>
</dbReference>
<keyword evidence="3" id="KW-1185">Reference proteome</keyword>
<accession>A0A0D2MQA3</accession>
<dbReference type="AlphaFoldDB" id="A0A0D2MQA3"/>
<dbReference type="RefSeq" id="XP_013903869.1">
    <property type="nucleotide sequence ID" value="XM_014048415.1"/>
</dbReference>
<organism evidence="2 3">
    <name type="scientific">Monoraphidium neglectum</name>
    <dbReference type="NCBI Taxonomy" id="145388"/>
    <lineage>
        <taxon>Eukaryota</taxon>
        <taxon>Viridiplantae</taxon>
        <taxon>Chlorophyta</taxon>
        <taxon>core chlorophytes</taxon>
        <taxon>Chlorophyceae</taxon>
        <taxon>CS clade</taxon>
        <taxon>Sphaeropleales</taxon>
        <taxon>Selenastraceae</taxon>
        <taxon>Monoraphidium</taxon>
    </lineage>
</organism>
<proteinExistence type="predicted"/>
<evidence type="ECO:0000313" key="3">
    <source>
        <dbReference type="Proteomes" id="UP000054498"/>
    </source>
</evidence>
<reference evidence="2 3" key="1">
    <citation type="journal article" date="2013" name="BMC Genomics">
        <title>Reconstruction of the lipid metabolism for the microalga Monoraphidium neglectum from its genome sequence reveals characteristics suitable for biofuel production.</title>
        <authorList>
            <person name="Bogen C."/>
            <person name="Al-Dilaimi A."/>
            <person name="Albersmeier A."/>
            <person name="Wichmann J."/>
            <person name="Grundmann M."/>
            <person name="Rupp O."/>
            <person name="Lauersen K.J."/>
            <person name="Blifernez-Klassen O."/>
            <person name="Kalinowski J."/>
            <person name="Goesmann A."/>
            <person name="Mussgnug J.H."/>
            <person name="Kruse O."/>
        </authorList>
    </citation>
    <scope>NUCLEOTIDE SEQUENCE [LARGE SCALE GENOMIC DNA]</scope>
    <source>
        <strain evidence="2 3">SAG 48.87</strain>
    </source>
</reference>
<dbReference type="GeneID" id="25735989"/>